<dbReference type="Proteomes" id="UP001497512">
    <property type="component" value="Chromosome 3"/>
</dbReference>
<dbReference type="EMBL" id="OZ019895">
    <property type="protein sequence ID" value="CAK9220687.1"/>
    <property type="molecule type" value="Genomic_DNA"/>
</dbReference>
<name>A0ABP0UGG8_9BRYO</name>
<evidence type="ECO:0000256" key="1">
    <source>
        <dbReference type="SAM" id="MobiDB-lite"/>
    </source>
</evidence>
<protein>
    <submittedName>
        <fullName evidence="2">Uncharacterized protein</fullName>
    </submittedName>
</protein>
<sequence length="215" mass="24062">MELSLKQPLQMALPIQACQPIAHLDGSKRVNPLHISMEFCCTYSGASQDFGCDEQYLQRLWIARAHQFLDICGHCFVMQYTEHLLEFICLHIYVFVEFQRSDMLLRRMRFGSASSGWKLEWHQKDSDANHFSPCMRDGDSPLHYAAQGDTASSSIRQGSKKSAGIQPDYTQPGGLPVSANTQPGGTEAALPSKLLNHIATWCQAVTVDDQSKRAL</sequence>
<evidence type="ECO:0000313" key="3">
    <source>
        <dbReference type="Proteomes" id="UP001497512"/>
    </source>
</evidence>
<keyword evidence="3" id="KW-1185">Reference proteome</keyword>
<reference evidence="2" key="1">
    <citation type="submission" date="2024-02" db="EMBL/GenBank/DDBJ databases">
        <authorList>
            <consortium name="ELIXIR-Norway"/>
            <consortium name="Elixir Norway"/>
        </authorList>
    </citation>
    <scope>NUCLEOTIDE SEQUENCE</scope>
</reference>
<feature type="region of interest" description="Disordered" evidence="1">
    <location>
        <begin position="152"/>
        <end position="186"/>
    </location>
</feature>
<accession>A0ABP0UGG8</accession>
<organism evidence="2 3">
    <name type="scientific">Sphagnum troendelagicum</name>
    <dbReference type="NCBI Taxonomy" id="128251"/>
    <lineage>
        <taxon>Eukaryota</taxon>
        <taxon>Viridiplantae</taxon>
        <taxon>Streptophyta</taxon>
        <taxon>Embryophyta</taxon>
        <taxon>Bryophyta</taxon>
        <taxon>Sphagnophytina</taxon>
        <taxon>Sphagnopsida</taxon>
        <taxon>Sphagnales</taxon>
        <taxon>Sphagnaceae</taxon>
        <taxon>Sphagnum</taxon>
    </lineage>
</organism>
<proteinExistence type="predicted"/>
<evidence type="ECO:0000313" key="2">
    <source>
        <dbReference type="EMBL" id="CAK9220687.1"/>
    </source>
</evidence>
<gene>
    <name evidence="2" type="ORF">CSSPTR1EN2_LOCUS15581</name>
</gene>